<sequence length="59" mass="6166">MSAVASTEPNKALRQGRGKGHLRGTQAWILHSRAVSSKLAVAKVLPSGLNAELLTSSGR</sequence>
<evidence type="ECO:0000313" key="2">
    <source>
        <dbReference type="Proteomes" id="UP000621500"/>
    </source>
</evidence>
<reference evidence="1 2" key="1">
    <citation type="submission" date="2021-01" db="EMBL/GenBank/DDBJ databases">
        <title>Whole genome shotgun sequence of Plantactinospora mayteni NBRC 109088.</title>
        <authorList>
            <person name="Komaki H."/>
            <person name="Tamura T."/>
        </authorList>
    </citation>
    <scope>NUCLEOTIDE SEQUENCE [LARGE SCALE GENOMIC DNA]</scope>
    <source>
        <strain evidence="1 2">NBRC 109088</strain>
    </source>
</reference>
<proteinExistence type="predicted"/>
<comment type="caution">
    <text evidence="1">The sequence shown here is derived from an EMBL/GenBank/DDBJ whole genome shotgun (WGS) entry which is preliminary data.</text>
</comment>
<accession>A0ABQ4F4U8</accession>
<keyword evidence="2" id="KW-1185">Reference proteome</keyword>
<dbReference type="EMBL" id="BONX01000101">
    <property type="protein sequence ID" value="GIH01913.1"/>
    <property type="molecule type" value="Genomic_DNA"/>
</dbReference>
<name>A0ABQ4F4U8_9ACTN</name>
<dbReference type="Proteomes" id="UP000621500">
    <property type="component" value="Unassembled WGS sequence"/>
</dbReference>
<evidence type="ECO:0000313" key="1">
    <source>
        <dbReference type="EMBL" id="GIH01913.1"/>
    </source>
</evidence>
<organism evidence="1 2">
    <name type="scientific">Plantactinospora mayteni</name>
    <dbReference type="NCBI Taxonomy" id="566021"/>
    <lineage>
        <taxon>Bacteria</taxon>
        <taxon>Bacillati</taxon>
        <taxon>Actinomycetota</taxon>
        <taxon>Actinomycetes</taxon>
        <taxon>Micromonosporales</taxon>
        <taxon>Micromonosporaceae</taxon>
        <taxon>Plantactinospora</taxon>
    </lineage>
</organism>
<gene>
    <name evidence="1" type="ORF">Pma05_84850</name>
</gene>
<protein>
    <submittedName>
        <fullName evidence="1">Uncharacterized protein</fullName>
    </submittedName>
</protein>